<keyword evidence="4 7" id="KW-0472">Membrane</keyword>
<name>A0A383WCI3_TETOB</name>
<reference evidence="8 9" key="1">
    <citation type="submission" date="2016-10" db="EMBL/GenBank/DDBJ databases">
        <authorList>
            <person name="Cai Z."/>
        </authorList>
    </citation>
    <scope>NUCLEOTIDE SEQUENCE [LARGE SCALE GENOMIC DNA]</scope>
</reference>
<evidence type="ECO:0000313" key="8">
    <source>
        <dbReference type="EMBL" id="SZX74789.1"/>
    </source>
</evidence>
<proteinExistence type="inferred from homology"/>
<dbReference type="Pfam" id="PF05705">
    <property type="entry name" value="DUF829"/>
    <property type="match status" value="1"/>
</dbReference>
<gene>
    <name evidence="8" type="ORF">BQ4739_LOCUS15107</name>
</gene>
<dbReference type="PANTHER" id="PTHR12265">
    <property type="entry name" value="TRANSMEMBRANE PROTEIN 53"/>
    <property type="match status" value="1"/>
</dbReference>
<evidence type="ECO:0000256" key="4">
    <source>
        <dbReference type="ARBA" id="ARBA00023136"/>
    </source>
</evidence>
<comment type="similarity">
    <text evidence="1">Belongs to the TMEM53 family.</text>
</comment>
<evidence type="ECO:0000256" key="3">
    <source>
        <dbReference type="ARBA" id="ARBA00022989"/>
    </source>
</evidence>
<keyword evidence="2 7" id="KW-0812">Transmembrane</keyword>
<evidence type="ECO:0000256" key="7">
    <source>
        <dbReference type="SAM" id="Phobius"/>
    </source>
</evidence>
<feature type="transmembrane region" description="Helical" evidence="7">
    <location>
        <begin position="153"/>
        <end position="172"/>
    </location>
</feature>
<evidence type="ECO:0000313" key="9">
    <source>
        <dbReference type="Proteomes" id="UP000256970"/>
    </source>
</evidence>
<dbReference type="Proteomes" id="UP000256970">
    <property type="component" value="Unassembled WGS sequence"/>
</dbReference>
<dbReference type="GO" id="GO:0005640">
    <property type="term" value="C:nuclear outer membrane"/>
    <property type="evidence" value="ECO:0007669"/>
    <property type="project" value="UniProtKB-SubCell"/>
</dbReference>
<dbReference type="SUPFAM" id="SSF53474">
    <property type="entry name" value="alpha/beta-Hydrolases"/>
    <property type="match status" value="1"/>
</dbReference>
<dbReference type="InterPro" id="IPR029058">
    <property type="entry name" value="AB_hydrolase_fold"/>
</dbReference>
<keyword evidence="3 7" id="KW-1133">Transmembrane helix</keyword>
<evidence type="ECO:0000256" key="2">
    <source>
        <dbReference type="ARBA" id="ARBA00022692"/>
    </source>
</evidence>
<protein>
    <recommendedName>
        <fullName evidence="10">Transmembrane protein 53</fullName>
    </recommendedName>
</protein>
<dbReference type="InterPro" id="IPR008547">
    <property type="entry name" value="DUF829_TMEM53"/>
</dbReference>
<keyword evidence="5" id="KW-0539">Nucleus</keyword>
<keyword evidence="9" id="KW-1185">Reference proteome</keyword>
<dbReference type="EMBL" id="FNXT01001221">
    <property type="protein sequence ID" value="SZX74789.1"/>
    <property type="molecule type" value="Genomic_DNA"/>
</dbReference>
<accession>A0A383WCI3</accession>
<evidence type="ECO:0000256" key="6">
    <source>
        <dbReference type="ARBA" id="ARBA00034303"/>
    </source>
</evidence>
<sequence>MASQNYSFRISPAALDNGDVSRPLVVLLGWYGASDKHLAKYSRLLAGHGYGSVRGTMSGAAIFLPLMWPRVAFATALLELLDGLGEEQQLVFYVFSNGGAFPLEQVDALLQQQRFSHLSSRIAGVIFDSAPCYMHPTTGAEAIGIGCNLPVRVLAWLLFYALVLLGCFVAPLRPWQYWRSMRQLRMAGGRCLYLYSADDPLCDAAKLDELVAARKQQYGAAVAAKKWQHSKHVGHLLCHADEYTKEVLQFLSSVSQQELAD</sequence>
<evidence type="ECO:0000256" key="5">
    <source>
        <dbReference type="ARBA" id="ARBA00023242"/>
    </source>
</evidence>
<comment type="subcellular location">
    <subcellularLocation>
        <location evidence="6">Nucleus outer membrane</location>
        <topology evidence="6">Single-pass membrane protein</topology>
    </subcellularLocation>
</comment>
<dbReference type="AlphaFoldDB" id="A0A383WCI3"/>
<evidence type="ECO:0008006" key="10">
    <source>
        <dbReference type="Google" id="ProtNLM"/>
    </source>
</evidence>
<dbReference type="PANTHER" id="PTHR12265:SF30">
    <property type="entry name" value="TRANSMEMBRANE PROTEIN 53"/>
    <property type="match status" value="1"/>
</dbReference>
<dbReference type="Gene3D" id="3.40.50.1820">
    <property type="entry name" value="alpha/beta hydrolase"/>
    <property type="match status" value="1"/>
</dbReference>
<evidence type="ECO:0000256" key="1">
    <source>
        <dbReference type="ARBA" id="ARBA00007387"/>
    </source>
</evidence>
<organism evidence="8 9">
    <name type="scientific">Tetradesmus obliquus</name>
    <name type="common">Green alga</name>
    <name type="synonym">Acutodesmus obliquus</name>
    <dbReference type="NCBI Taxonomy" id="3088"/>
    <lineage>
        <taxon>Eukaryota</taxon>
        <taxon>Viridiplantae</taxon>
        <taxon>Chlorophyta</taxon>
        <taxon>core chlorophytes</taxon>
        <taxon>Chlorophyceae</taxon>
        <taxon>CS clade</taxon>
        <taxon>Sphaeropleales</taxon>
        <taxon>Scenedesmaceae</taxon>
        <taxon>Tetradesmus</taxon>
    </lineage>
</organism>